<organism evidence="7 8">
    <name type="scientific">Caligus rogercresseyi</name>
    <name type="common">Sea louse</name>
    <dbReference type="NCBI Taxonomy" id="217165"/>
    <lineage>
        <taxon>Eukaryota</taxon>
        <taxon>Metazoa</taxon>
        <taxon>Ecdysozoa</taxon>
        <taxon>Arthropoda</taxon>
        <taxon>Crustacea</taxon>
        <taxon>Multicrustacea</taxon>
        <taxon>Hexanauplia</taxon>
        <taxon>Copepoda</taxon>
        <taxon>Siphonostomatoida</taxon>
        <taxon>Caligidae</taxon>
        <taxon>Caligus</taxon>
    </lineage>
</organism>
<evidence type="ECO:0000256" key="3">
    <source>
        <dbReference type="ARBA" id="ARBA00022989"/>
    </source>
</evidence>
<dbReference type="PROSITE" id="PS50262">
    <property type="entry name" value="G_PROTEIN_RECEP_F1_2"/>
    <property type="match status" value="1"/>
</dbReference>
<gene>
    <name evidence="7" type="ORF">FKW44_009544</name>
</gene>
<evidence type="ECO:0000313" key="8">
    <source>
        <dbReference type="Proteomes" id="UP000595437"/>
    </source>
</evidence>
<dbReference type="InterPro" id="IPR052954">
    <property type="entry name" value="GPCR-Ligand_Int"/>
</dbReference>
<feature type="transmembrane region" description="Helical" evidence="5">
    <location>
        <begin position="157"/>
        <end position="176"/>
    </location>
</feature>
<name>A0A7T8K6R0_CALRO</name>
<keyword evidence="3 5" id="KW-1133">Transmembrane helix</keyword>
<evidence type="ECO:0000256" key="4">
    <source>
        <dbReference type="ARBA" id="ARBA00023136"/>
    </source>
</evidence>
<dbReference type="InterPro" id="IPR017452">
    <property type="entry name" value="GPCR_Rhodpsn_7TM"/>
</dbReference>
<keyword evidence="8" id="KW-1185">Reference proteome</keyword>
<evidence type="ECO:0000259" key="6">
    <source>
        <dbReference type="PROSITE" id="PS50262"/>
    </source>
</evidence>
<protein>
    <recommendedName>
        <fullName evidence="6">G-protein coupled receptors family 1 profile domain-containing protein</fullName>
    </recommendedName>
</protein>
<dbReference type="EMBL" id="CP045895">
    <property type="protein sequence ID" value="QQP49032.1"/>
    <property type="molecule type" value="Genomic_DNA"/>
</dbReference>
<comment type="subcellular location">
    <subcellularLocation>
        <location evidence="1">Membrane</location>
    </subcellularLocation>
</comment>
<feature type="transmembrane region" description="Helical" evidence="5">
    <location>
        <begin position="46"/>
        <end position="72"/>
    </location>
</feature>
<dbReference type="GO" id="GO:0016020">
    <property type="term" value="C:membrane"/>
    <property type="evidence" value="ECO:0007669"/>
    <property type="project" value="UniProtKB-SubCell"/>
</dbReference>
<dbReference type="Gene3D" id="1.20.1070.10">
    <property type="entry name" value="Rhodopsin 7-helix transmembrane proteins"/>
    <property type="match status" value="1"/>
</dbReference>
<keyword evidence="4 5" id="KW-0472">Membrane</keyword>
<dbReference type="PANTHER" id="PTHR46641:SF2">
    <property type="entry name" value="FMRFAMIDE RECEPTOR"/>
    <property type="match status" value="1"/>
</dbReference>
<dbReference type="PANTHER" id="PTHR46641">
    <property type="entry name" value="FMRFAMIDE RECEPTOR-RELATED"/>
    <property type="match status" value="1"/>
</dbReference>
<dbReference type="AlphaFoldDB" id="A0A7T8K6R0"/>
<feature type="domain" description="G-protein coupled receptors family 1 profile" evidence="6">
    <location>
        <begin position="1"/>
        <end position="192"/>
    </location>
</feature>
<proteinExistence type="predicted"/>
<evidence type="ECO:0000256" key="2">
    <source>
        <dbReference type="ARBA" id="ARBA00022692"/>
    </source>
</evidence>
<dbReference type="Proteomes" id="UP000595437">
    <property type="component" value="Chromosome 6"/>
</dbReference>
<reference evidence="8" key="1">
    <citation type="submission" date="2021-01" db="EMBL/GenBank/DDBJ databases">
        <title>Caligus Genome Assembly.</title>
        <authorList>
            <person name="Gallardo-Escarate C."/>
        </authorList>
    </citation>
    <scope>NUCLEOTIDE SEQUENCE [LARGE SCALE GENOMIC DNA]</scope>
</reference>
<evidence type="ECO:0000256" key="1">
    <source>
        <dbReference type="ARBA" id="ARBA00004370"/>
    </source>
</evidence>
<evidence type="ECO:0000313" key="7">
    <source>
        <dbReference type="EMBL" id="QQP49032.1"/>
    </source>
</evidence>
<keyword evidence="2 5" id="KW-0812">Transmembrane</keyword>
<sequence length="192" mass="22438">MRNSFNLMLIALVCMDSTYLLSSIIESFRISFHMATELHIHLFPYFLYPVLSIAMTASVFMTVGIALERYIAVHYPIDYSQAINSPEACKRRLLKYVIPVTLLSIVFNIPKIFEAEVYDEVDRTRYNATYDEVKTFKAIRTTELRKNPDYVIYYNNWIRLMVVGIIPFSLLIYFNYKVGISFIPQLPGKIKM</sequence>
<dbReference type="OrthoDB" id="6362912at2759"/>
<dbReference type="SUPFAM" id="SSF81321">
    <property type="entry name" value="Family A G protein-coupled receptor-like"/>
    <property type="match status" value="1"/>
</dbReference>
<evidence type="ECO:0000256" key="5">
    <source>
        <dbReference type="SAM" id="Phobius"/>
    </source>
</evidence>
<accession>A0A7T8K6R0</accession>